<accession>A0A9X4I3L5</accession>
<dbReference type="RefSeq" id="WP_274121222.1">
    <property type="nucleotide sequence ID" value="NZ_JANIAM010000062.1"/>
</dbReference>
<dbReference type="Proteomes" id="UP001150728">
    <property type="component" value="Unassembled WGS sequence"/>
</dbReference>
<protein>
    <submittedName>
        <fullName evidence="1">Uncharacterized protein</fullName>
    </submittedName>
</protein>
<reference evidence="1" key="1">
    <citation type="submission" date="2022-07" db="EMBL/GenBank/DDBJ databases">
        <title>Multi-strain Analysis of Pseudomonas putida Reveals Metabolic and Genetic Diversity.</title>
        <authorList>
            <person name="Monk J.M."/>
        </authorList>
    </citation>
    <scope>NUCLEOTIDE SEQUENCE</scope>
    <source>
        <strain evidence="1">17633</strain>
    </source>
</reference>
<evidence type="ECO:0000313" key="1">
    <source>
        <dbReference type="EMBL" id="MDD2116034.1"/>
    </source>
</evidence>
<comment type="caution">
    <text evidence="1">The sequence shown here is derived from an EMBL/GenBank/DDBJ whole genome shotgun (WGS) entry which is preliminary data.</text>
</comment>
<name>A0A9X4I3L5_9PSED</name>
<gene>
    <name evidence="1" type="ORF">NP554_30045</name>
</gene>
<sequence length="228" mass="26025">MATEQTRPTTLAGIKRLAKFIKTARGIPHHAALDEAAQKAGFQNLRHAQSVLGESEYKLQQTFVTFYWAEREDVPSSVDRGSILRSGRTTVKFLLPVPLKEILPGRALYRTPYIDYFRLDSPDHLERRGDYYNELDGVRMAKKVALALNFMAVTGLRAPLANEMPRSRLKLSENADHCSDWYDNESQCIVILDEPYRPLFHDEIAWANDHGFHTVGVPWRGIYEAGYT</sequence>
<dbReference type="EMBL" id="JANIAM010000062">
    <property type="protein sequence ID" value="MDD2116034.1"/>
    <property type="molecule type" value="Genomic_DNA"/>
</dbReference>
<proteinExistence type="predicted"/>
<organism evidence="1 2">
    <name type="scientific">Pseudomonas asiatica</name>
    <dbReference type="NCBI Taxonomy" id="2219225"/>
    <lineage>
        <taxon>Bacteria</taxon>
        <taxon>Pseudomonadati</taxon>
        <taxon>Pseudomonadota</taxon>
        <taxon>Gammaproteobacteria</taxon>
        <taxon>Pseudomonadales</taxon>
        <taxon>Pseudomonadaceae</taxon>
        <taxon>Pseudomonas</taxon>
    </lineage>
</organism>
<evidence type="ECO:0000313" key="2">
    <source>
        <dbReference type="Proteomes" id="UP001150728"/>
    </source>
</evidence>
<dbReference type="AlphaFoldDB" id="A0A9X4I3L5"/>
<feature type="non-terminal residue" evidence="1">
    <location>
        <position position="228"/>
    </location>
</feature>